<reference evidence="3 4" key="1">
    <citation type="journal article" date="2004" name="Nature">
        <title>Genome sequence of the ultrasmall unicellular red alga Cyanidioschyzon merolae 10D.</title>
        <authorList>
            <person name="Matsuzaki M."/>
            <person name="Misumi O."/>
            <person name="Shin-i T."/>
            <person name="Maruyama S."/>
            <person name="Takahara M."/>
            <person name="Miyagishima S."/>
            <person name="Mori T."/>
            <person name="Nishida K."/>
            <person name="Yagisawa F."/>
            <person name="Nishida K."/>
            <person name="Yoshida Y."/>
            <person name="Nishimura Y."/>
            <person name="Nakao S."/>
            <person name="Kobayashi T."/>
            <person name="Momoyama Y."/>
            <person name="Higashiyama T."/>
            <person name="Minoda A."/>
            <person name="Sano M."/>
            <person name="Nomoto H."/>
            <person name="Oishi K."/>
            <person name="Hayashi H."/>
            <person name="Ohta F."/>
            <person name="Nishizaka S."/>
            <person name="Haga S."/>
            <person name="Miura S."/>
            <person name="Morishita T."/>
            <person name="Kabeya Y."/>
            <person name="Terasawa K."/>
            <person name="Suzuki Y."/>
            <person name="Ishii Y."/>
            <person name="Asakawa S."/>
            <person name="Takano H."/>
            <person name="Ohta N."/>
            <person name="Kuroiwa H."/>
            <person name="Tanaka K."/>
            <person name="Shimizu N."/>
            <person name="Sugano S."/>
            <person name="Sato N."/>
            <person name="Nozaki H."/>
            <person name="Ogasawara N."/>
            <person name="Kohara Y."/>
            <person name="Kuroiwa T."/>
        </authorList>
    </citation>
    <scope>NUCLEOTIDE SEQUENCE [LARGE SCALE GENOMIC DNA]</scope>
    <source>
        <strain evidence="3 4">10D</strain>
    </source>
</reference>
<organism evidence="3 4">
    <name type="scientific">Cyanidioschyzon merolae (strain NIES-3377 / 10D)</name>
    <name type="common">Unicellular red alga</name>
    <dbReference type="NCBI Taxonomy" id="280699"/>
    <lineage>
        <taxon>Eukaryota</taxon>
        <taxon>Rhodophyta</taxon>
        <taxon>Bangiophyceae</taxon>
        <taxon>Cyanidiales</taxon>
        <taxon>Cyanidiaceae</taxon>
        <taxon>Cyanidioschyzon</taxon>
    </lineage>
</organism>
<feature type="compositionally biased region" description="Basic and acidic residues" evidence="1">
    <location>
        <begin position="833"/>
        <end position="844"/>
    </location>
</feature>
<evidence type="ECO:0000256" key="1">
    <source>
        <dbReference type="SAM" id="MobiDB-lite"/>
    </source>
</evidence>
<dbReference type="Pfam" id="PF03109">
    <property type="entry name" value="ABC1"/>
    <property type="match status" value="1"/>
</dbReference>
<dbReference type="OrthoDB" id="427480at2759"/>
<dbReference type="KEGG" id="cme:CYME_CMR400C"/>
<dbReference type="Proteomes" id="UP000007014">
    <property type="component" value="Chromosome 18"/>
</dbReference>
<name>M1UWH9_CYAM1</name>
<protein>
    <recommendedName>
        <fullName evidence="2">ABC1 atypical kinase-like domain-containing protein</fullName>
    </recommendedName>
</protein>
<evidence type="ECO:0000313" key="4">
    <source>
        <dbReference type="Proteomes" id="UP000007014"/>
    </source>
</evidence>
<dbReference type="InterPro" id="IPR051130">
    <property type="entry name" value="Mito_struct-func_regulator"/>
</dbReference>
<feature type="region of interest" description="Disordered" evidence="1">
    <location>
        <begin position="823"/>
        <end position="858"/>
    </location>
</feature>
<dbReference type="EMBL" id="AP006500">
    <property type="protein sequence ID" value="BAM82586.1"/>
    <property type="molecule type" value="Genomic_DNA"/>
</dbReference>
<feature type="region of interest" description="Disordered" evidence="1">
    <location>
        <begin position="631"/>
        <end position="657"/>
    </location>
</feature>
<dbReference type="GeneID" id="16997081"/>
<dbReference type="eggNOG" id="KOG1235">
    <property type="taxonomic scope" value="Eukaryota"/>
</dbReference>
<dbReference type="Gramene" id="CMR400CT">
    <property type="protein sequence ID" value="CMR400CT"/>
    <property type="gene ID" value="CMR400C"/>
</dbReference>
<feature type="region of interest" description="Disordered" evidence="1">
    <location>
        <begin position="86"/>
        <end position="126"/>
    </location>
</feature>
<sequence>MLQKTLLCSLSVRTSWNHAGSARGLQVSAGITTQGDNREESYAAFQALRRRFLGYTLARKTFNDVFELLSGGESYEECSTNVADYTEDGEDSANVPNSEDAETSDANPRGELRNGGPSDARDESYEVAPPEIVEKYQGTGDHDKTNLKMLDYDAHRAANSKTAQAQPEDTRTSQGSSTTDETPQTSPRRHFGKAKPTQGKRRSSRGSTLGFLGRAAILLVLKVLLSKRHWSACRTAIILGTVFPGPQQAAALAFFQPLTLSYAVAPALRRMQPSLWRSIDFWQRILPVYVAYKMTQKRAGRLKAEDALALWEKRHQWGSERVYRLCVELGGAYLKNGILLSTRSDFLPQTWCKRLWELPHEGRAMTIEEVRATFLECFSMPMESIFLWYDRTPLASATVAQIHKCEMPDGRLVILKVQYPGQERLCQKDFRNLRVLAQFLQALDLRIDLVSIVREYERLIPLEFDFEREARMMTVIRRNLRQANLDHVVAIPEIVNDLVSRRALVMTYIPGCYILDREKIRGWDLDLRTLLENIAAVFGQMILVDGIFHADPHPGNFVVMQDGRVALLDFGQVKRIREFVRRRLCWLYLAIADCDGPLIAARFQELGVRFDATAGFRSTVVWTPLESRPSTSELAAEQSETESSYGLTAGDTRPREQSSMHSISRIGSFMYSPTDADLALFARFLFDTSTLDELEMNALGSLNPLRFIRFQEYPDDIFSVLRVMRLLRCLADELNIAISMADIFATYAARGIRKVAQVSAHTGNSLERRSNWAQMRRHQSASPMKESRDASPSSPANRLGMRVSPARISHTYVDALERTSRIDRAMSLPNTPLHERLHNGDTLRGDAGASPAPPRTSS</sequence>
<evidence type="ECO:0000259" key="2">
    <source>
        <dbReference type="Pfam" id="PF03109"/>
    </source>
</evidence>
<evidence type="ECO:0000313" key="3">
    <source>
        <dbReference type="EMBL" id="BAM82586.1"/>
    </source>
</evidence>
<dbReference type="HOGENOM" id="CLU_333282_0_0_1"/>
<reference evidence="3 4" key="2">
    <citation type="journal article" date="2007" name="BMC Biol.">
        <title>A 100%-complete sequence reveals unusually simple genomic features in the hot-spring red alga Cyanidioschyzon merolae.</title>
        <authorList>
            <person name="Nozaki H."/>
            <person name="Takano H."/>
            <person name="Misumi O."/>
            <person name="Terasawa K."/>
            <person name="Matsuzaki M."/>
            <person name="Maruyama S."/>
            <person name="Nishida K."/>
            <person name="Yagisawa F."/>
            <person name="Yoshida Y."/>
            <person name="Fujiwara T."/>
            <person name="Takio S."/>
            <person name="Tamura K."/>
            <person name="Chung S.J."/>
            <person name="Nakamura S."/>
            <person name="Kuroiwa H."/>
            <person name="Tanaka K."/>
            <person name="Sato N."/>
            <person name="Kuroiwa T."/>
        </authorList>
    </citation>
    <scope>NUCLEOTIDE SEQUENCE [LARGE SCALE GENOMIC DNA]</scope>
    <source>
        <strain evidence="3 4">10D</strain>
    </source>
</reference>
<dbReference type="InterPro" id="IPR011009">
    <property type="entry name" value="Kinase-like_dom_sf"/>
</dbReference>
<feature type="domain" description="ABC1 atypical kinase-like" evidence="2">
    <location>
        <begin position="364"/>
        <end position="595"/>
    </location>
</feature>
<dbReference type="Gene3D" id="1.10.510.10">
    <property type="entry name" value="Transferase(Phosphotransferase) domain 1"/>
    <property type="match status" value="1"/>
</dbReference>
<keyword evidence="4" id="KW-1185">Reference proteome</keyword>
<gene>
    <name evidence="3" type="ORF">CYME_CMR400C</name>
</gene>
<dbReference type="PANTHER" id="PTHR43173">
    <property type="entry name" value="ABC1 FAMILY PROTEIN"/>
    <property type="match status" value="1"/>
</dbReference>
<feature type="region of interest" description="Disordered" evidence="1">
    <location>
        <begin position="766"/>
        <end position="803"/>
    </location>
</feature>
<dbReference type="PANTHER" id="PTHR43173:SF12">
    <property type="entry name" value="PROTEIN KINASE SUPERFAMILY PROTEIN"/>
    <property type="match status" value="1"/>
</dbReference>
<dbReference type="CDD" id="cd05121">
    <property type="entry name" value="ABC1_ADCK3-like"/>
    <property type="match status" value="1"/>
</dbReference>
<accession>M1UWH9</accession>
<dbReference type="SUPFAM" id="SSF56112">
    <property type="entry name" value="Protein kinase-like (PK-like)"/>
    <property type="match status" value="1"/>
</dbReference>
<feature type="region of interest" description="Disordered" evidence="1">
    <location>
        <begin position="158"/>
        <end position="206"/>
    </location>
</feature>
<proteinExistence type="predicted"/>
<dbReference type="RefSeq" id="XP_005538622.1">
    <property type="nucleotide sequence ID" value="XM_005538565.1"/>
</dbReference>
<feature type="compositionally biased region" description="Basic residues" evidence="1">
    <location>
        <begin position="187"/>
        <end position="204"/>
    </location>
</feature>
<feature type="compositionally biased region" description="Polar residues" evidence="1">
    <location>
        <begin position="159"/>
        <end position="186"/>
    </location>
</feature>
<dbReference type="InterPro" id="IPR004147">
    <property type="entry name" value="ABC1_dom"/>
</dbReference>
<dbReference type="AlphaFoldDB" id="M1UWH9"/>